<keyword evidence="10 11" id="KW-0472">Membrane</keyword>
<organism evidence="13 14">
    <name type="scientific">Faecalicoccus pleomorphus</name>
    <dbReference type="NCBI Taxonomy" id="1323"/>
    <lineage>
        <taxon>Bacteria</taxon>
        <taxon>Bacillati</taxon>
        <taxon>Bacillota</taxon>
        <taxon>Erysipelotrichia</taxon>
        <taxon>Erysipelotrichales</taxon>
        <taxon>Erysipelotrichaceae</taxon>
        <taxon>Faecalicoccus</taxon>
    </lineage>
</organism>
<comment type="catalytic activity">
    <reaction evidence="1">
        <text>ATP + protein L-histidine = ADP + protein N-phospho-L-histidine.</text>
        <dbReference type="EC" id="2.7.13.3"/>
    </reaction>
</comment>
<dbReference type="InterPro" id="IPR050351">
    <property type="entry name" value="BphY/WalK/GraS-like"/>
</dbReference>
<dbReference type="PANTHER" id="PTHR45453">
    <property type="entry name" value="PHOSPHATE REGULON SENSOR PROTEIN PHOR"/>
    <property type="match status" value="1"/>
</dbReference>
<dbReference type="EMBL" id="UHFX01000003">
    <property type="protein sequence ID" value="SUO03608.1"/>
    <property type="molecule type" value="Genomic_DNA"/>
</dbReference>
<dbReference type="Pfam" id="PF02518">
    <property type="entry name" value="HATPase_c"/>
    <property type="match status" value="1"/>
</dbReference>
<evidence type="ECO:0000256" key="2">
    <source>
        <dbReference type="ARBA" id="ARBA00004651"/>
    </source>
</evidence>
<dbReference type="InterPro" id="IPR003594">
    <property type="entry name" value="HATPase_dom"/>
</dbReference>
<feature type="transmembrane region" description="Helical" evidence="11">
    <location>
        <begin position="38"/>
        <end position="59"/>
    </location>
</feature>
<protein>
    <recommendedName>
        <fullName evidence="3">histidine kinase</fullName>
        <ecNumber evidence="3">2.7.13.3</ecNumber>
    </recommendedName>
</protein>
<dbReference type="GO" id="GO:0016036">
    <property type="term" value="P:cellular response to phosphate starvation"/>
    <property type="evidence" value="ECO:0007669"/>
    <property type="project" value="TreeGrafter"/>
</dbReference>
<comment type="subcellular location">
    <subcellularLocation>
        <location evidence="2">Cell membrane</location>
        <topology evidence="2">Multi-pass membrane protein</topology>
    </subcellularLocation>
</comment>
<evidence type="ECO:0000256" key="1">
    <source>
        <dbReference type="ARBA" id="ARBA00000085"/>
    </source>
</evidence>
<dbReference type="SMART" id="SM00387">
    <property type="entry name" value="HATPase_c"/>
    <property type="match status" value="1"/>
</dbReference>
<keyword evidence="14" id="KW-1185">Reference proteome</keyword>
<evidence type="ECO:0000256" key="4">
    <source>
        <dbReference type="ARBA" id="ARBA00022475"/>
    </source>
</evidence>
<keyword evidence="9" id="KW-0902">Two-component regulatory system</keyword>
<dbReference type="Proteomes" id="UP000255523">
    <property type="component" value="Unassembled WGS sequence"/>
</dbReference>
<dbReference type="GO" id="GO:0004721">
    <property type="term" value="F:phosphoprotein phosphatase activity"/>
    <property type="evidence" value="ECO:0007669"/>
    <property type="project" value="TreeGrafter"/>
</dbReference>
<sequence>MKLLIYYCKDHKYWFYLLLVLFLMLLCLFYVYQMNVEPLLYGYLLILFFFFVFIGSDFYKYVLGHQQRSSIREENIVSALSIEDITLAGQDYHELLEKMDHTRVEAIMENENQINETMDYFTMWIHQVKLPIAGMQLLLEEEQLDRKSIQSQLTRINQYTDMVLAYLRMYSKQSDFLFRDVDLDDLIRQSIRYFSTDFIARKIHLVFQPTNQSVLTDEKWLVFVLEQILSNALKYTPVGGSIRIYINDVKQLVIEDNGMGISASDLARVFEKGYTGFNGRKDKKATGLGLYLCKEICRKLEHTISIESKPNAYTRVLLGLDRRRFRHE</sequence>
<evidence type="ECO:0000259" key="12">
    <source>
        <dbReference type="PROSITE" id="PS50109"/>
    </source>
</evidence>
<feature type="domain" description="Histidine kinase" evidence="12">
    <location>
        <begin position="123"/>
        <end position="324"/>
    </location>
</feature>
<evidence type="ECO:0000256" key="5">
    <source>
        <dbReference type="ARBA" id="ARBA00022679"/>
    </source>
</evidence>
<dbReference type="RefSeq" id="WP_022788983.1">
    <property type="nucleotide sequence ID" value="NZ_UHFX01000003.1"/>
</dbReference>
<reference evidence="13 14" key="1">
    <citation type="submission" date="2018-06" db="EMBL/GenBank/DDBJ databases">
        <authorList>
            <consortium name="Pathogen Informatics"/>
            <person name="Doyle S."/>
        </authorList>
    </citation>
    <scope>NUCLEOTIDE SEQUENCE [LARGE SCALE GENOMIC DNA]</scope>
    <source>
        <strain evidence="13 14">NCTC11087</strain>
    </source>
</reference>
<keyword evidence="6 11" id="KW-0812">Transmembrane</keyword>
<dbReference type="InterPro" id="IPR005467">
    <property type="entry name" value="His_kinase_dom"/>
</dbReference>
<evidence type="ECO:0000256" key="8">
    <source>
        <dbReference type="ARBA" id="ARBA00022989"/>
    </source>
</evidence>
<dbReference type="AlphaFoldDB" id="A0A380LIC5"/>
<dbReference type="PROSITE" id="PS50109">
    <property type="entry name" value="HIS_KIN"/>
    <property type="match status" value="1"/>
</dbReference>
<evidence type="ECO:0000256" key="3">
    <source>
        <dbReference type="ARBA" id="ARBA00012438"/>
    </source>
</evidence>
<evidence type="ECO:0000313" key="14">
    <source>
        <dbReference type="Proteomes" id="UP000255523"/>
    </source>
</evidence>
<keyword evidence="4" id="KW-1003">Cell membrane</keyword>
<proteinExistence type="predicted"/>
<keyword evidence="7 13" id="KW-0418">Kinase</keyword>
<dbReference type="PANTHER" id="PTHR45453:SF2">
    <property type="entry name" value="HISTIDINE KINASE"/>
    <property type="match status" value="1"/>
</dbReference>
<evidence type="ECO:0000256" key="10">
    <source>
        <dbReference type="ARBA" id="ARBA00023136"/>
    </source>
</evidence>
<dbReference type="OrthoDB" id="9780487at2"/>
<evidence type="ECO:0000313" key="13">
    <source>
        <dbReference type="EMBL" id="SUO03608.1"/>
    </source>
</evidence>
<dbReference type="Gene3D" id="3.30.565.10">
    <property type="entry name" value="Histidine kinase-like ATPase, C-terminal domain"/>
    <property type="match status" value="1"/>
</dbReference>
<name>A0A380LIC5_9FIRM</name>
<evidence type="ECO:0000256" key="11">
    <source>
        <dbReference type="SAM" id="Phobius"/>
    </source>
</evidence>
<evidence type="ECO:0000256" key="7">
    <source>
        <dbReference type="ARBA" id="ARBA00022777"/>
    </source>
</evidence>
<dbReference type="EC" id="2.7.13.3" evidence="3"/>
<dbReference type="SUPFAM" id="SSF55874">
    <property type="entry name" value="ATPase domain of HSP90 chaperone/DNA topoisomerase II/histidine kinase"/>
    <property type="match status" value="1"/>
</dbReference>
<evidence type="ECO:0000256" key="9">
    <source>
        <dbReference type="ARBA" id="ARBA00023012"/>
    </source>
</evidence>
<keyword evidence="8 11" id="KW-1133">Transmembrane helix</keyword>
<feature type="transmembrane region" description="Helical" evidence="11">
    <location>
        <begin position="12"/>
        <end position="32"/>
    </location>
</feature>
<dbReference type="GeneID" id="77461458"/>
<evidence type="ECO:0000256" key="6">
    <source>
        <dbReference type="ARBA" id="ARBA00022692"/>
    </source>
</evidence>
<dbReference type="InterPro" id="IPR036890">
    <property type="entry name" value="HATPase_C_sf"/>
</dbReference>
<gene>
    <name evidence="13" type="primary">graS</name>
    <name evidence="13" type="ORF">NCTC11087_00475</name>
</gene>
<keyword evidence="5 13" id="KW-0808">Transferase</keyword>
<accession>A0A380LIC5</accession>
<dbReference type="GO" id="GO:0005886">
    <property type="term" value="C:plasma membrane"/>
    <property type="evidence" value="ECO:0007669"/>
    <property type="project" value="UniProtKB-SubCell"/>
</dbReference>
<dbReference type="GO" id="GO:0000155">
    <property type="term" value="F:phosphorelay sensor kinase activity"/>
    <property type="evidence" value="ECO:0007669"/>
    <property type="project" value="TreeGrafter"/>
</dbReference>